<dbReference type="RefSeq" id="WP_254155634.1">
    <property type="nucleotide sequence ID" value="NZ_JAHESD010000062.1"/>
</dbReference>
<dbReference type="EMBL" id="JAHESD010000062">
    <property type="protein sequence ID" value="MBT1705647.1"/>
    <property type="molecule type" value="Genomic_DNA"/>
</dbReference>
<comment type="caution">
    <text evidence="1">The sequence shown here is derived from an EMBL/GenBank/DDBJ whole genome shotgun (WGS) entry which is preliminary data.</text>
</comment>
<keyword evidence="2" id="KW-1185">Reference proteome</keyword>
<dbReference type="Proteomes" id="UP000772618">
    <property type="component" value="Unassembled WGS sequence"/>
</dbReference>
<protein>
    <submittedName>
        <fullName evidence="1">Uncharacterized protein</fullName>
    </submittedName>
</protein>
<evidence type="ECO:0000313" key="1">
    <source>
        <dbReference type="EMBL" id="MBT1705647.1"/>
    </source>
</evidence>
<sequence length="71" mass="7983">METTKEPQITSASPLLNSIRNTSKSLVLSEKQLSRCYDSLKSDQQILLESNKLLHESRVVLQKALPKQSSL</sequence>
<gene>
    <name evidence="1" type="ORF">KK060_20320</name>
</gene>
<reference evidence="1 2" key="1">
    <citation type="submission" date="2021-05" db="EMBL/GenBank/DDBJ databases">
        <title>A Polyphasic approach of four new species of the genus Ohtaekwangia: Ohtaekwangia histidinii sp. nov., Ohtaekwangia cretensis sp. nov., Ohtaekwangia indiensis sp. nov., Ohtaekwangia reichenbachii sp. nov. from diverse environment.</title>
        <authorList>
            <person name="Octaviana S."/>
        </authorList>
    </citation>
    <scope>NUCLEOTIDE SEQUENCE [LARGE SCALE GENOMIC DNA]</scope>
    <source>
        <strain evidence="1 2">PWU20</strain>
    </source>
</reference>
<evidence type="ECO:0000313" key="2">
    <source>
        <dbReference type="Proteomes" id="UP000772618"/>
    </source>
</evidence>
<proteinExistence type="predicted"/>
<name>A0ABS5VW45_9BACT</name>
<accession>A0ABS5VW45</accession>
<organism evidence="1 2">
    <name type="scientific">Chryseosolibacter indicus</name>
    <dbReference type="NCBI Taxonomy" id="2782351"/>
    <lineage>
        <taxon>Bacteria</taxon>
        <taxon>Pseudomonadati</taxon>
        <taxon>Bacteroidota</taxon>
        <taxon>Cytophagia</taxon>
        <taxon>Cytophagales</taxon>
        <taxon>Chryseotaleaceae</taxon>
        <taxon>Chryseosolibacter</taxon>
    </lineage>
</organism>